<reference evidence="1 2" key="1">
    <citation type="submission" date="2018-10" db="EMBL/GenBank/DDBJ databases">
        <title>Genome assembly for a Yunnan-Guizhou Plateau 3E fish, Anabarilius grahami (Regan), and its evolutionary and genetic applications.</title>
        <authorList>
            <person name="Jiang W."/>
        </authorList>
    </citation>
    <scope>NUCLEOTIDE SEQUENCE [LARGE SCALE GENOMIC DNA]</scope>
    <source>
        <strain evidence="1">AG-KIZ</strain>
        <tissue evidence="1">Muscle</tissue>
    </source>
</reference>
<sequence>MEKVQDSLSFILPLGELGVNLRVYNFYKDALAGMGGNHVGRQDLEESSDEDCLIDRRSDVQLHGRQISLVELLALSRLSEEEVMCQVLRCVSLCDPGVHVFLLIIPDAPLNGLYAWSVL</sequence>
<gene>
    <name evidence="1" type="ORF">DPX16_0582</name>
</gene>
<evidence type="ECO:0000313" key="2">
    <source>
        <dbReference type="Proteomes" id="UP000281406"/>
    </source>
</evidence>
<dbReference type="InterPro" id="IPR027417">
    <property type="entry name" value="P-loop_NTPase"/>
</dbReference>
<keyword evidence="2" id="KW-1185">Reference proteome</keyword>
<protein>
    <submittedName>
        <fullName evidence="1">Uncharacterized protein</fullName>
    </submittedName>
</protein>
<evidence type="ECO:0000313" key="1">
    <source>
        <dbReference type="EMBL" id="ROI63311.1"/>
    </source>
</evidence>
<name>A0A3N0XNV4_ANAGA</name>
<organism evidence="1 2">
    <name type="scientific">Anabarilius grahami</name>
    <name type="common">Kanglang fish</name>
    <name type="synonym">Barilius grahami</name>
    <dbReference type="NCBI Taxonomy" id="495550"/>
    <lineage>
        <taxon>Eukaryota</taxon>
        <taxon>Metazoa</taxon>
        <taxon>Chordata</taxon>
        <taxon>Craniata</taxon>
        <taxon>Vertebrata</taxon>
        <taxon>Euteleostomi</taxon>
        <taxon>Actinopterygii</taxon>
        <taxon>Neopterygii</taxon>
        <taxon>Teleostei</taxon>
        <taxon>Ostariophysi</taxon>
        <taxon>Cypriniformes</taxon>
        <taxon>Xenocyprididae</taxon>
        <taxon>Xenocypridinae</taxon>
        <taxon>Xenocypridinae incertae sedis</taxon>
        <taxon>Anabarilius</taxon>
    </lineage>
</organism>
<comment type="caution">
    <text evidence="1">The sequence shown here is derived from an EMBL/GenBank/DDBJ whole genome shotgun (WGS) entry which is preliminary data.</text>
</comment>
<dbReference type="Proteomes" id="UP000281406">
    <property type="component" value="Unassembled WGS sequence"/>
</dbReference>
<dbReference type="EMBL" id="RJVU01070029">
    <property type="protein sequence ID" value="ROI63311.1"/>
    <property type="molecule type" value="Genomic_DNA"/>
</dbReference>
<proteinExistence type="predicted"/>
<accession>A0A3N0XNV4</accession>
<dbReference type="Gene3D" id="3.40.50.300">
    <property type="entry name" value="P-loop containing nucleotide triphosphate hydrolases"/>
    <property type="match status" value="1"/>
</dbReference>
<dbReference type="AlphaFoldDB" id="A0A3N0XNV4"/>